<dbReference type="PANTHER" id="PTHR33991">
    <property type="entry name" value="DNA REPAIR PROTEIN RECO"/>
    <property type="match status" value="1"/>
</dbReference>
<evidence type="ECO:0000256" key="7">
    <source>
        <dbReference type="ARBA" id="ARBA00033409"/>
    </source>
</evidence>
<dbReference type="PANTHER" id="PTHR33991:SF1">
    <property type="entry name" value="DNA REPAIR PROTEIN RECO"/>
    <property type="match status" value="1"/>
</dbReference>
<proteinExistence type="inferred from homology"/>
<keyword evidence="4 8" id="KW-0227">DNA damage</keyword>
<dbReference type="Pfam" id="PF02565">
    <property type="entry name" value="RecO_C"/>
    <property type="match status" value="1"/>
</dbReference>
<dbReference type="RefSeq" id="WP_265046713.1">
    <property type="nucleotide sequence ID" value="NZ_CP100390.1"/>
</dbReference>
<evidence type="ECO:0000256" key="4">
    <source>
        <dbReference type="ARBA" id="ARBA00022763"/>
    </source>
</evidence>
<dbReference type="NCBIfam" id="TIGR00613">
    <property type="entry name" value="reco"/>
    <property type="match status" value="1"/>
</dbReference>
<evidence type="ECO:0000256" key="5">
    <source>
        <dbReference type="ARBA" id="ARBA00023172"/>
    </source>
</evidence>
<dbReference type="HAMAP" id="MF_00201">
    <property type="entry name" value="RecO"/>
    <property type="match status" value="1"/>
</dbReference>
<keyword evidence="5 8" id="KW-0233">DNA recombination</keyword>
<accession>A0ABY6MZP8</accession>
<reference evidence="10" key="1">
    <citation type="submission" date="2022-06" db="EMBL/GenBank/DDBJ databases">
        <title>Alkalimarinus sp. nov., isolated from gut of a Alitta virens.</title>
        <authorList>
            <person name="Yang A.I."/>
            <person name="Shin N.-R."/>
        </authorList>
    </citation>
    <scope>NUCLEOTIDE SEQUENCE</scope>
    <source>
        <strain evidence="10">A2M4</strain>
    </source>
</reference>
<dbReference type="SUPFAM" id="SSF57863">
    <property type="entry name" value="ArfGap/RecO-like zinc finger"/>
    <property type="match status" value="1"/>
</dbReference>
<evidence type="ECO:0000259" key="9">
    <source>
        <dbReference type="Pfam" id="PF11967"/>
    </source>
</evidence>
<dbReference type="Gene3D" id="1.20.1440.120">
    <property type="entry name" value="Recombination protein O, C-terminal domain"/>
    <property type="match status" value="1"/>
</dbReference>
<dbReference type="InterPro" id="IPR042242">
    <property type="entry name" value="RecO_C"/>
</dbReference>
<dbReference type="InterPro" id="IPR022572">
    <property type="entry name" value="DNA_rep/recomb_RecO_N"/>
</dbReference>
<evidence type="ECO:0000313" key="10">
    <source>
        <dbReference type="EMBL" id="UZE95224.1"/>
    </source>
</evidence>
<evidence type="ECO:0000256" key="3">
    <source>
        <dbReference type="ARBA" id="ARBA00021310"/>
    </source>
</evidence>
<dbReference type="EMBL" id="CP100390">
    <property type="protein sequence ID" value="UZE95224.1"/>
    <property type="molecule type" value="Genomic_DNA"/>
</dbReference>
<evidence type="ECO:0000256" key="2">
    <source>
        <dbReference type="ARBA" id="ARBA00007452"/>
    </source>
</evidence>
<comment type="similarity">
    <text evidence="2 8">Belongs to the RecO family.</text>
</comment>
<dbReference type="Proteomes" id="UP001163739">
    <property type="component" value="Chromosome"/>
</dbReference>
<evidence type="ECO:0000256" key="6">
    <source>
        <dbReference type="ARBA" id="ARBA00023204"/>
    </source>
</evidence>
<gene>
    <name evidence="8 10" type="primary">recO</name>
    <name evidence="10" type="ORF">NKI27_14280</name>
</gene>
<feature type="domain" description="DNA replication/recombination mediator RecO N-terminal" evidence="9">
    <location>
        <begin position="7"/>
        <end position="77"/>
    </location>
</feature>
<name>A0ABY6MZP8_9ALTE</name>
<sequence length="262" mass="29726">MATPVSREPAYLLHSRQYRETSLLIDIFSLNYGVLRLVVRGAHRPSSPLKGMLQPFQPLLMAWQGRSDLKTLTNLELGSKLPSLRGDYLYSGLYLNEILIKLLQTGQSAPKLFAAYADVMGSMANKDSLEPALRVFEFRMLKELGAFPSFTQEAGAERDIDLYAHYYWLPEKGFIRIDDFDNPPYSYTEFNCNIGGVARQYTIKGSQLIELSQSDLSRKETLLVAKRLSRLMIDHLLGGKPLKSRELIAKTRELKKYGASRP</sequence>
<evidence type="ECO:0000256" key="8">
    <source>
        <dbReference type="HAMAP-Rule" id="MF_00201"/>
    </source>
</evidence>
<dbReference type="Gene3D" id="2.40.50.140">
    <property type="entry name" value="Nucleic acid-binding proteins"/>
    <property type="match status" value="1"/>
</dbReference>
<keyword evidence="6 8" id="KW-0234">DNA repair</keyword>
<evidence type="ECO:0000313" key="11">
    <source>
        <dbReference type="Proteomes" id="UP001163739"/>
    </source>
</evidence>
<dbReference type="InterPro" id="IPR003717">
    <property type="entry name" value="RecO"/>
</dbReference>
<organism evidence="10 11">
    <name type="scientific">Alkalimarinus alittae</name>
    <dbReference type="NCBI Taxonomy" id="2961619"/>
    <lineage>
        <taxon>Bacteria</taxon>
        <taxon>Pseudomonadati</taxon>
        <taxon>Pseudomonadota</taxon>
        <taxon>Gammaproteobacteria</taxon>
        <taxon>Alteromonadales</taxon>
        <taxon>Alteromonadaceae</taxon>
        <taxon>Alkalimarinus</taxon>
    </lineage>
</organism>
<dbReference type="Pfam" id="PF11967">
    <property type="entry name" value="RecO_N"/>
    <property type="match status" value="1"/>
</dbReference>
<dbReference type="InterPro" id="IPR037278">
    <property type="entry name" value="ARFGAP/RecO"/>
</dbReference>
<dbReference type="SUPFAM" id="SSF50249">
    <property type="entry name" value="Nucleic acid-binding proteins"/>
    <property type="match status" value="1"/>
</dbReference>
<keyword evidence="11" id="KW-1185">Reference proteome</keyword>
<comment type="function">
    <text evidence="1 8">Involved in DNA repair and RecF pathway recombination.</text>
</comment>
<evidence type="ECO:0000256" key="1">
    <source>
        <dbReference type="ARBA" id="ARBA00003065"/>
    </source>
</evidence>
<dbReference type="InterPro" id="IPR012340">
    <property type="entry name" value="NA-bd_OB-fold"/>
</dbReference>
<protein>
    <recommendedName>
        <fullName evidence="3 8">DNA repair protein RecO</fullName>
    </recommendedName>
    <alternativeName>
        <fullName evidence="7 8">Recombination protein O</fullName>
    </alternativeName>
</protein>